<dbReference type="PANTHER" id="PTHR46035">
    <property type="entry name" value="TETRATRICOPEPTIDE REPEAT PROTEIN 4"/>
    <property type="match status" value="1"/>
</dbReference>
<keyword evidence="1" id="KW-0677">Repeat</keyword>
<dbReference type="SUPFAM" id="SSF48452">
    <property type="entry name" value="TPR-like"/>
    <property type="match status" value="1"/>
</dbReference>
<accession>A0ABN9LPH1</accession>
<keyword evidence="2" id="KW-0802">TPR repeat</keyword>
<feature type="domain" description="Cns1/TTC4 wheel" evidence="6">
    <location>
        <begin position="336"/>
        <end position="421"/>
    </location>
</feature>
<dbReference type="CDD" id="cd21380">
    <property type="entry name" value="CTWD_Cns1"/>
    <property type="match status" value="1"/>
</dbReference>
<sequence>MKVSQSEKIVKTLKVSSSAVVKTIKRYKETGSHEDRPRKGRPRVTSASEDKFIRVTSIRNRRKSCAVMDPKQPEEDEVMDQFMDKFRKQKYKGAFNEDNWQEEFEKIPMFMKKAPDEIDPEKAPDLACLQSMLFDNDRSPEEQAKCYKEEGNDYFKEKNYKKAIIAYTEGIKKSCKDAELNAVLYTNRAAAQFYLGNYRSSLNDAIAARKQKSDHLKAVIRGALCYMEIKNYSETLKWCDEGLQISPTEKKLLEIRTKADKLLRAAERDARKLRQTEKKKQAQNDSLLRAIKARERGIKLLEQSSKEDDDEEETVGTLHNGISSSENVTGAQVFLDENGRLHWPVLFFYPEHSQTDFISAFQEDSRFLDHLNEMFSQDLPPWDTERKYVAHNLEIFFEDEMSQSFYQVDPDKTLLQVLQHNRFMSDRPHLGVVQSLIFSGLHTPIIDIHLFFFVALLSSALTFRNERSFPK</sequence>
<dbReference type="Pfam" id="PF18972">
    <property type="entry name" value="Wheel"/>
    <property type="match status" value="1"/>
</dbReference>
<dbReference type="InterPro" id="IPR011990">
    <property type="entry name" value="TPR-like_helical_dom_sf"/>
</dbReference>
<dbReference type="SUPFAM" id="SSF46689">
    <property type="entry name" value="Homeodomain-like"/>
    <property type="match status" value="1"/>
</dbReference>
<comment type="caution">
    <text evidence="7">The sequence shown here is derived from an EMBL/GenBank/DDBJ whole genome shotgun (WGS) entry which is preliminary data.</text>
</comment>
<name>A0ABN9LPH1_9NEOB</name>
<gene>
    <name evidence="7" type="ORF">RIMI_LOCUS11620299</name>
</gene>
<feature type="region of interest" description="Disordered" evidence="5">
    <location>
        <begin position="26"/>
        <end position="48"/>
    </location>
</feature>
<dbReference type="Proteomes" id="UP001176940">
    <property type="component" value="Unassembled WGS sequence"/>
</dbReference>
<dbReference type="InterPro" id="IPR019734">
    <property type="entry name" value="TPR_rpt"/>
</dbReference>
<evidence type="ECO:0000256" key="5">
    <source>
        <dbReference type="SAM" id="MobiDB-lite"/>
    </source>
</evidence>
<feature type="compositionally biased region" description="Basic and acidic residues" evidence="5">
    <location>
        <begin position="26"/>
        <end position="37"/>
    </location>
</feature>
<comment type="similarity">
    <text evidence="3">Belongs to the TTC4 family.</text>
</comment>
<evidence type="ECO:0000256" key="4">
    <source>
        <dbReference type="SAM" id="Coils"/>
    </source>
</evidence>
<dbReference type="InterPro" id="IPR044059">
    <property type="entry name" value="Csn1/TTC4_wheel"/>
</dbReference>
<evidence type="ECO:0000313" key="8">
    <source>
        <dbReference type="Proteomes" id="UP001176940"/>
    </source>
</evidence>
<dbReference type="EMBL" id="CAUEEQ010026522">
    <property type="protein sequence ID" value="CAJ0947242.1"/>
    <property type="molecule type" value="Genomic_DNA"/>
</dbReference>
<proteinExistence type="inferred from homology"/>
<keyword evidence="8" id="KW-1185">Reference proteome</keyword>
<evidence type="ECO:0000256" key="3">
    <source>
        <dbReference type="ARBA" id="ARBA00023602"/>
    </source>
</evidence>
<evidence type="ECO:0000256" key="1">
    <source>
        <dbReference type="ARBA" id="ARBA00022737"/>
    </source>
</evidence>
<keyword evidence="4" id="KW-0175">Coiled coil</keyword>
<dbReference type="PANTHER" id="PTHR46035:SF1">
    <property type="entry name" value="TETRATRICOPEPTIDE REPEAT PROTEIN 4"/>
    <property type="match status" value="1"/>
</dbReference>
<evidence type="ECO:0000313" key="7">
    <source>
        <dbReference type="EMBL" id="CAJ0947242.1"/>
    </source>
</evidence>
<feature type="region of interest" description="Disordered" evidence="5">
    <location>
        <begin position="301"/>
        <end position="323"/>
    </location>
</feature>
<dbReference type="Gene3D" id="1.25.40.10">
    <property type="entry name" value="Tetratricopeptide repeat domain"/>
    <property type="match status" value="1"/>
</dbReference>
<protein>
    <recommendedName>
        <fullName evidence="6">Cns1/TTC4 wheel domain-containing protein</fullName>
    </recommendedName>
</protein>
<organism evidence="7 8">
    <name type="scientific">Ranitomeya imitator</name>
    <name type="common">mimic poison frog</name>
    <dbReference type="NCBI Taxonomy" id="111125"/>
    <lineage>
        <taxon>Eukaryota</taxon>
        <taxon>Metazoa</taxon>
        <taxon>Chordata</taxon>
        <taxon>Craniata</taxon>
        <taxon>Vertebrata</taxon>
        <taxon>Euteleostomi</taxon>
        <taxon>Amphibia</taxon>
        <taxon>Batrachia</taxon>
        <taxon>Anura</taxon>
        <taxon>Neobatrachia</taxon>
        <taxon>Hyloidea</taxon>
        <taxon>Dendrobatidae</taxon>
        <taxon>Dendrobatinae</taxon>
        <taxon>Ranitomeya</taxon>
    </lineage>
</organism>
<evidence type="ECO:0000259" key="6">
    <source>
        <dbReference type="Pfam" id="PF18972"/>
    </source>
</evidence>
<dbReference type="InterPro" id="IPR009057">
    <property type="entry name" value="Homeodomain-like_sf"/>
</dbReference>
<feature type="coiled-coil region" evidence="4">
    <location>
        <begin position="256"/>
        <end position="283"/>
    </location>
</feature>
<reference evidence="7" key="1">
    <citation type="submission" date="2023-07" db="EMBL/GenBank/DDBJ databases">
        <authorList>
            <person name="Stuckert A."/>
        </authorList>
    </citation>
    <scope>NUCLEOTIDE SEQUENCE</scope>
</reference>
<evidence type="ECO:0000256" key="2">
    <source>
        <dbReference type="ARBA" id="ARBA00022803"/>
    </source>
</evidence>
<dbReference type="SMART" id="SM00028">
    <property type="entry name" value="TPR"/>
    <property type="match status" value="3"/>
</dbReference>